<proteinExistence type="predicted"/>
<gene>
    <name evidence="1" type="primary">tssK_1</name>
    <name evidence="1" type="ORF">GCM10022277_12200</name>
</gene>
<organism evidence="1 2">
    <name type="scientific">Litoribacillus peritrichatus</name>
    <dbReference type="NCBI Taxonomy" id="718191"/>
    <lineage>
        <taxon>Bacteria</taxon>
        <taxon>Pseudomonadati</taxon>
        <taxon>Pseudomonadota</taxon>
        <taxon>Gammaproteobacteria</taxon>
        <taxon>Oceanospirillales</taxon>
        <taxon>Oceanospirillaceae</taxon>
        <taxon>Litoribacillus</taxon>
    </lineage>
</organism>
<evidence type="ECO:0000313" key="2">
    <source>
        <dbReference type="Proteomes" id="UP001501565"/>
    </source>
</evidence>
<dbReference type="InterPro" id="IPR010263">
    <property type="entry name" value="T6SS_TssK"/>
</dbReference>
<dbReference type="NCBIfam" id="TIGR03353">
    <property type="entry name" value="VI_chp_4"/>
    <property type="match status" value="1"/>
</dbReference>
<evidence type="ECO:0000313" key="1">
    <source>
        <dbReference type="EMBL" id="GAA3918512.1"/>
    </source>
</evidence>
<dbReference type="RefSeq" id="WP_344796524.1">
    <property type="nucleotide sequence ID" value="NZ_BAABBN010000004.1"/>
</dbReference>
<protein>
    <submittedName>
        <fullName evidence="1">Type VI secretion system baseplate subunit TssK</fullName>
    </submittedName>
</protein>
<accession>A0ABP7MDV1</accession>
<comment type="caution">
    <text evidence="1">The sequence shown here is derived from an EMBL/GenBank/DDBJ whole genome shotgun (WGS) entry which is preliminary data.</text>
</comment>
<dbReference type="EMBL" id="BAABBN010000004">
    <property type="protein sequence ID" value="GAA3918512.1"/>
    <property type="molecule type" value="Genomic_DNA"/>
</dbReference>
<keyword evidence="2" id="KW-1185">Reference proteome</keyword>
<dbReference type="Pfam" id="PF05936">
    <property type="entry name" value="T6SS_VasE"/>
    <property type="match status" value="1"/>
</dbReference>
<sequence length="442" mass="49260">MSDFSRVSWNEGMFLRPQHFQQQDRYFTNTQARLLAQLNAYGWGVHDYSIDEQFLRLGQFGLESVNGVFADGTLIQLPELDDLPNAIDVPKGCKDEQVYLCLPIDKHSGVNISSDDSTSITRYKFLDHGVVDNSIGGSAFETIQLAKLKTLLKLESEDRAGYVSIPVARVIELTDDGIVRLDKKFIPPLLNIQQNSRLMALVRETIGMIRQRAEALAARISQGQGRASSIADFLMLQVLNRYEPLFKHVVSTSGTHPEDLYIQMITFAGELATFTAKEKRTPEFEKYQHDNLTSVFGNVMVALNQTLSVVLEQTALALPLEQSKFGIHVAPLTDKSLLEDAQFVIAVSAALPNDDIRKHLPARIKIGSVEQIRDLVNNQLPGIPVTALPVAPRQVPFNAGYHYFQLDKTSDYWPRLANSGGIALHLSGNYPGLKIELWAIKG</sequence>
<dbReference type="PANTHER" id="PTHR35566:SF1">
    <property type="entry name" value="TYPE VI SECRETION SYSTEM BASEPLATE COMPONENT TSSK1"/>
    <property type="match status" value="1"/>
</dbReference>
<reference evidence="2" key="1">
    <citation type="journal article" date="2019" name="Int. J. Syst. Evol. Microbiol.">
        <title>The Global Catalogue of Microorganisms (GCM) 10K type strain sequencing project: providing services to taxonomists for standard genome sequencing and annotation.</title>
        <authorList>
            <consortium name="The Broad Institute Genomics Platform"/>
            <consortium name="The Broad Institute Genome Sequencing Center for Infectious Disease"/>
            <person name="Wu L."/>
            <person name="Ma J."/>
        </authorList>
    </citation>
    <scope>NUCLEOTIDE SEQUENCE [LARGE SCALE GENOMIC DNA]</scope>
    <source>
        <strain evidence="2">JCM 17551</strain>
    </source>
</reference>
<dbReference type="PANTHER" id="PTHR35566">
    <property type="entry name" value="BLR3599 PROTEIN"/>
    <property type="match status" value="1"/>
</dbReference>
<name>A0ABP7MDV1_9GAMM</name>
<dbReference type="Proteomes" id="UP001501565">
    <property type="component" value="Unassembled WGS sequence"/>
</dbReference>